<feature type="compositionally biased region" description="Polar residues" evidence="1">
    <location>
        <begin position="12"/>
        <end position="21"/>
    </location>
</feature>
<evidence type="ECO:0000256" key="1">
    <source>
        <dbReference type="SAM" id="MobiDB-lite"/>
    </source>
</evidence>
<accession>A0ABU2NGE9</accession>
<keyword evidence="3" id="KW-1185">Reference proteome</keyword>
<gene>
    <name evidence="2" type="ORF">RM445_25885</name>
</gene>
<reference evidence="3" key="1">
    <citation type="submission" date="2023-07" db="EMBL/GenBank/DDBJ databases">
        <title>30 novel species of actinomycetes from the DSMZ collection.</title>
        <authorList>
            <person name="Nouioui I."/>
        </authorList>
    </citation>
    <scope>NUCLEOTIDE SEQUENCE [LARGE SCALE GENOMIC DNA]</scope>
    <source>
        <strain evidence="3">DSM 45834</strain>
    </source>
</reference>
<comment type="caution">
    <text evidence="2">The sequence shown here is derived from an EMBL/GenBank/DDBJ whole genome shotgun (WGS) entry which is preliminary data.</text>
</comment>
<proteinExistence type="predicted"/>
<evidence type="ECO:0000313" key="3">
    <source>
        <dbReference type="Proteomes" id="UP001183202"/>
    </source>
</evidence>
<name>A0ABU2NGE9_9PSEU</name>
<organism evidence="2 3">
    <name type="scientific">Pseudonocardia charpentierae</name>
    <dbReference type="NCBI Taxonomy" id="3075545"/>
    <lineage>
        <taxon>Bacteria</taxon>
        <taxon>Bacillati</taxon>
        <taxon>Actinomycetota</taxon>
        <taxon>Actinomycetes</taxon>
        <taxon>Pseudonocardiales</taxon>
        <taxon>Pseudonocardiaceae</taxon>
        <taxon>Pseudonocardia</taxon>
    </lineage>
</organism>
<feature type="compositionally biased region" description="Basic and acidic residues" evidence="1">
    <location>
        <begin position="1"/>
        <end position="10"/>
    </location>
</feature>
<sequence length="112" mass="11774">MGDDRPDRQRSGHTMGSSVLTPPTGIGVVRDAAGSPVLDDAVSERLKLPAPREAHSGTKAIAGSCLCGHGAQVHEHWRSGDDCSVCGPTGCPSFRRRGGGVRRVLRGLRLVH</sequence>
<dbReference type="Proteomes" id="UP001183202">
    <property type="component" value="Unassembled WGS sequence"/>
</dbReference>
<protein>
    <submittedName>
        <fullName evidence="2">Uncharacterized protein</fullName>
    </submittedName>
</protein>
<dbReference type="EMBL" id="JAVREJ010000023">
    <property type="protein sequence ID" value="MDT0352954.1"/>
    <property type="molecule type" value="Genomic_DNA"/>
</dbReference>
<dbReference type="RefSeq" id="WP_311559462.1">
    <property type="nucleotide sequence ID" value="NZ_JAVREJ010000023.1"/>
</dbReference>
<evidence type="ECO:0000313" key="2">
    <source>
        <dbReference type="EMBL" id="MDT0352954.1"/>
    </source>
</evidence>
<feature type="region of interest" description="Disordered" evidence="1">
    <location>
        <begin position="1"/>
        <end position="31"/>
    </location>
</feature>